<dbReference type="PROSITE" id="PS51257">
    <property type="entry name" value="PROKAR_LIPOPROTEIN"/>
    <property type="match status" value="1"/>
</dbReference>
<organism evidence="1 2">
    <name type="scientific">Belliella pelovolcani</name>
    <dbReference type="NCBI Taxonomy" id="529505"/>
    <lineage>
        <taxon>Bacteria</taxon>
        <taxon>Pseudomonadati</taxon>
        <taxon>Bacteroidota</taxon>
        <taxon>Cytophagia</taxon>
        <taxon>Cytophagales</taxon>
        <taxon>Cyclobacteriaceae</taxon>
        <taxon>Belliella</taxon>
    </lineage>
</organism>
<dbReference type="PANTHER" id="PTHR10151:SF120">
    <property type="entry name" value="BIS(5'-ADENOSYL)-TRIPHOSPHATASE"/>
    <property type="match status" value="1"/>
</dbReference>
<dbReference type="InterPro" id="IPR017850">
    <property type="entry name" value="Alkaline_phosphatase_core_sf"/>
</dbReference>
<protein>
    <submittedName>
        <fullName evidence="1">Predicted pyrophosphatase or phosphodiesterase, AlkP superfamily</fullName>
    </submittedName>
</protein>
<gene>
    <name evidence="1" type="ORF">SAMN05421761_11855</name>
</gene>
<dbReference type="SUPFAM" id="SSF53649">
    <property type="entry name" value="Alkaline phosphatase-like"/>
    <property type="match status" value="1"/>
</dbReference>
<sequence length="504" mass="56140">MHISNIKILAFLFIGLVFTACSENRVDQKPLKTLVVIIDGLRPDYINETNTPNLYKLAQEGVNGQNSHSIFPTLTRVNSTSYATGSYPYKHGILGNSIYLPEVNPTKGINTGDVSALIEADQILNGNLLHTKTFGEWVAESKDVDFTVYSTGTTGQSYLLNQKIKGRGIINPELILPASLREEVIQKVGDIPERGRPNLARHQWVTDAFIAFDLQSSRNSISTIWFSDPDGTAHATGIGSPLTLEAIYGVDQQIGRILNFINEKGLQDQVNIIISADHGFSTHKGEISLDELLITNKLKKDKESDDIVVVGGAIYFKDKSQIPDAIRLLQSQEWVGAIFTSTTRNNDFQGTHSQDQIYWDHQARASDIYVDVNWTDEVNEYGYAGFSYQRGIAGHGSASPFEMKTPFIAYGPSFKYKFENPLPTALIDIMPTILHIHHIPFDTVNVDGRVLKEVLKGDTKNYNAPNPTQSDVEHSLSGSLYQSTIYHSSWDGKSYFDYAITIRK</sequence>
<dbReference type="STRING" id="529505.SAMN05421761_11855"/>
<dbReference type="OrthoDB" id="9779418at2"/>
<dbReference type="AlphaFoldDB" id="A0A1N7PPC5"/>
<dbReference type="InterPro" id="IPR002591">
    <property type="entry name" value="Phosphodiest/P_Trfase"/>
</dbReference>
<keyword evidence="2" id="KW-1185">Reference proteome</keyword>
<dbReference type="Gene3D" id="3.40.720.10">
    <property type="entry name" value="Alkaline Phosphatase, subunit A"/>
    <property type="match status" value="1"/>
</dbReference>
<dbReference type="Pfam" id="PF01663">
    <property type="entry name" value="Phosphodiest"/>
    <property type="match status" value="1"/>
</dbReference>
<dbReference type="RefSeq" id="WP_076502791.1">
    <property type="nucleotide sequence ID" value="NZ_FTOP01000018.1"/>
</dbReference>
<name>A0A1N7PPC5_9BACT</name>
<accession>A0A1N7PPC5</accession>
<dbReference type="GO" id="GO:0016787">
    <property type="term" value="F:hydrolase activity"/>
    <property type="evidence" value="ECO:0007669"/>
    <property type="project" value="UniProtKB-ARBA"/>
</dbReference>
<evidence type="ECO:0000313" key="1">
    <source>
        <dbReference type="EMBL" id="SIT12239.1"/>
    </source>
</evidence>
<dbReference type="PANTHER" id="PTHR10151">
    <property type="entry name" value="ECTONUCLEOTIDE PYROPHOSPHATASE/PHOSPHODIESTERASE"/>
    <property type="match status" value="1"/>
</dbReference>
<reference evidence="2" key="1">
    <citation type="submission" date="2017-01" db="EMBL/GenBank/DDBJ databases">
        <authorList>
            <person name="Varghese N."/>
            <person name="Submissions S."/>
        </authorList>
    </citation>
    <scope>NUCLEOTIDE SEQUENCE [LARGE SCALE GENOMIC DNA]</scope>
    <source>
        <strain evidence="2">DSM 46698</strain>
    </source>
</reference>
<dbReference type="Proteomes" id="UP000186026">
    <property type="component" value="Unassembled WGS sequence"/>
</dbReference>
<evidence type="ECO:0000313" key="2">
    <source>
        <dbReference type="Proteomes" id="UP000186026"/>
    </source>
</evidence>
<dbReference type="EMBL" id="FTOP01000018">
    <property type="protein sequence ID" value="SIT12239.1"/>
    <property type="molecule type" value="Genomic_DNA"/>
</dbReference>
<proteinExistence type="predicted"/>